<dbReference type="Proteomes" id="UP000244162">
    <property type="component" value="Unassembled WGS sequence"/>
</dbReference>
<dbReference type="InterPro" id="IPR017439">
    <property type="entry name" value="Amidohydrolase"/>
</dbReference>
<proteinExistence type="predicted"/>
<dbReference type="EMBL" id="NWBU01000016">
    <property type="protein sequence ID" value="PTQ08289.1"/>
    <property type="molecule type" value="Genomic_DNA"/>
</dbReference>
<feature type="signal peptide" evidence="2">
    <location>
        <begin position="1"/>
        <end position="21"/>
    </location>
</feature>
<accession>A0A2T5FUT5</accession>
<dbReference type="RefSeq" id="WP_107969583.1">
    <property type="nucleotide sequence ID" value="NZ_NWBU01000016.1"/>
</dbReference>
<keyword evidence="2" id="KW-0732">Signal</keyword>
<dbReference type="GO" id="GO:0005737">
    <property type="term" value="C:cytoplasm"/>
    <property type="evidence" value="ECO:0007669"/>
    <property type="project" value="TreeGrafter"/>
</dbReference>
<reference evidence="4 5" key="1">
    <citation type="submission" date="2017-09" db="EMBL/GenBank/DDBJ databases">
        <title>Sphingomonas panjinensis sp.nov., isolated from oil-contaminated soil.</title>
        <authorList>
            <person name="Wang L."/>
            <person name="Chen L."/>
        </authorList>
    </citation>
    <scope>NUCLEOTIDE SEQUENCE [LARGE SCALE GENOMIC DNA]</scope>
    <source>
        <strain evidence="4 5">FW-11</strain>
    </source>
</reference>
<sequence length="486" mass="50846">MTSIMKAAVLAMAAAALPVQAQGLEASDQTQLVAAVDRDAEQLGDTALKIWNFAEVGYQETRSSALLQQQLQAAGFTVKSGVAGEPTAFVASYRNGAGPVIAILAEYDALPGLSQAAAAERQPFGQAAGHGCGHNLFGAASSAAAIATKEWMIRNKVAGELRVYGTPAEEGGSGKVYQVRDGLFGDVDVTLHWHPGNANSAAQGPSMANISGKFRFRGASSHAAAAPDKGRSALDAVEAMNAMVNLMREHVPDRTRIHYVITDGGKAPNVVPDFAEVYYYVRHTDPNIVVTVMDRVKKAAEGAALGTDTRMEFEQTGGVYSLLPNAALMAVMDRNLRRVGGIQWTAQEQAFGAAIQKTLPPGAPALSTVGEIQPAVIGTDGFASTDVADISWVTPTVGLSTATFVPGSAGHSWQNVAAAGSSIGVKGAVVAAKTLALAAAELFRSPDEIAAAKAEFEKRRGPQFRYKALVGDRKPPLDYRASSKPE</sequence>
<dbReference type="OrthoDB" id="9781032at2"/>
<keyword evidence="1 4" id="KW-0378">Hydrolase</keyword>
<protein>
    <submittedName>
        <fullName evidence="4">Amidohydrolase</fullName>
    </submittedName>
</protein>
<dbReference type="InterPro" id="IPR036264">
    <property type="entry name" value="Bact_exopeptidase_dim_dom"/>
</dbReference>
<dbReference type="GO" id="GO:0046657">
    <property type="term" value="P:folic acid catabolic process"/>
    <property type="evidence" value="ECO:0007669"/>
    <property type="project" value="TreeGrafter"/>
</dbReference>
<dbReference type="Pfam" id="PF01546">
    <property type="entry name" value="Peptidase_M20"/>
    <property type="match status" value="1"/>
</dbReference>
<evidence type="ECO:0000256" key="2">
    <source>
        <dbReference type="SAM" id="SignalP"/>
    </source>
</evidence>
<evidence type="ECO:0000313" key="4">
    <source>
        <dbReference type="EMBL" id="PTQ08289.1"/>
    </source>
</evidence>
<dbReference type="SUPFAM" id="SSF53187">
    <property type="entry name" value="Zn-dependent exopeptidases"/>
    <property type="match status" value="1"/>
</dbReference>
<dbReference type="PANTHER" id="PTHR30575">
    <property type="entry name" value="PEPTIDASE M20"/>
    <property type="match status" value="1"/>
</dbReference>
<gene>
    <name evidence="4" type="ORF">CLG96_16220</name>
</gene>
<evidence type="ECO:0000256" key="1">
    <source>
        <dbReference type="ARBA" id="ARBA00022801"/>
    </source>
</evidence>
<dbReference type="InterPro" id="IPR011650">
    <property type="entry name" value="Peptidase_M20_dimer"/>
</dbReference>
<organism evidence="4 5">
    <name type="scientific">Sphingomonas oleivorans</name>
    <dbReference type="NCBI Taxonomy" id="1735121"/>
    <lineage>
        <taxon>Bacteria</taxon>
        <taxon>Pseudomonadati</taxon>
        <taxon>Pseudomonadota</taxon>
        <taxon>Alphaproteobacteria</taxon>
        <taxon>Sphingomonadales</taxon>
        <taxon>Sphingomonadaceae</taxon>
        <taxon>Sphingomonas</taxon>
    </lineage>
</organism>
<dbReference type="PANTHER" id="PTHR30575:SF0">
    <property type="entry name" value="XAA-ARG DIPEPTIDASE"/>
    <property type="match status" value="1"/>
</dbReference>
<dbReference type="InterPro" id="IPR052030">
    <property type="entry name" value="Peptidase_M20/M20A_hydrolases"/>
</dbReference>
<feature type="domain" description="Peptidase M20 dimerisation" evidence="3">
    <location>
        <begin position="210"/>
        <end position="303"/>
    </location>
</feature>
<dbReference type="FunFam" id="3.30.70.360:FF:000004">
    <property type="entry name" value="Peptidase M20 domain-containing protein 2"/>
    <property type="match status" value="1"/>
</dbReference>
<dbReference type="InterPro" id="IPR002933">
    <property type="entry name" value="Peptidase_M20"/>
</dbReference>
<dbReference type="Gene3D" id="3.40.630.10">
    <property type="entry name" value="Zn peptidases"/>
    <property type="match status" value="1"/>
</dbReference>
<keyword evidence="5" id="KW-1185">Reference proteome</keyword>
<dbReference type="InterPro" id="IPR017145">
    <property type="entry name" value="Aminobenzoyl-glu_utiliz_pB"/>
</dbReference>
<dbReference type="PIRSF" id="PIRSF037227">
    <property type="entry name" value="Aminobenzoyl-glu_utiliz_pB"/>
    <property type="match status" value="1"/>
</dbReference>
<dbReference type="Pfam" id="PF07687">
    <property type="entry name" value="M20_dimer"/>
    <property type="match status" value="1"/>
</dbReference>
<dbReference type="GO" id="GO:0071713">
    <property type="term" value="F:para-aminobenzoyl-glutamate hydrolase activity"/>
    <property type="evidence" value="ECO:0007669"/>
    <property type="project" value="TreeGrafter"/>
</dbReference>
<dbReference type="AlphaFoldDB" id="A0A2T5FUT5"/>
<dbReference type="Gene3D" id="3.30.70.360">
    <property type="match status" value="1"/>
</dbReference>
<dbReference type="SUPFAM" id="SSF55031">
    <property type="entry name" value="Bacterial exopeptidase dimerisation domain"/>
    <property type="match status" value="1"/>
</dbReference>
<name>A0A2T5FUT5_9SPHN</name>
<dbReference type="GO" id="GO:0016805">
    <property type="term" value="F:dipeptidase activity"/>
    <property type="evidence" value="ECO:0007669"/>
    <property type="project" value="TreeGrafter"/>
</dbReference>
<feature type="chain" id="PRO_5015768420" evidence="2">
    <location>
        <begin position="22"/>
        <end position="486"/>
    </location>
</feature>
<comment type="caution">
    <text evidence="4">The sequence shown here is derived from an EMBL/GenBank/DDBJ whole genome shotgun (WGS) entry which is preliminary data.</text>
</comment>
<evidence type="ECO:0000259" key="3">
    <source>
        <dbReference type="Pfam" id="PF07687"/>
    </source>
</evidence>
<dbReference type="NCBIfam" id="TIGR01891">
    <property type="entry name" value="amidohydrolases"/>
    <property type="match status" value="1"/>
</dbReference>
<evidence type="ECO:0000313" key="5">
    <source>
        <dbReference type="Proteomes" id="UP000244162"/>
    </source>
</evidence>